<gene>
    <name evidence="1" type="ORF">EVA_20366</name>
</gene>
<reference evidence="1" key="1">
    <citation type="journal article" date="2012" name="PLoS ONE">
        <title>Gene sets for utilization of primary and secondary nutrition supplies in the distal gut of endangered iberian lynx.</title>
        <authorList>
            <person name="Alcaide M."/>
            <person name="Messina E."/>
            <person name="Richter M."/>
            <person name="Bargiela R."/>
            <person name="Peplies J."/>
            <person name="Huws S.A."/>
            <person name="Newbold C.J."/>
            <person name="Golyshin P.N."/>
            <person name="Simon M.A."/>
            <person name="Lopez G."/>
            <person name="Yakimov M.M."/>
            <person name="Ferrer M."/>
        </authorList>
    </citation>
    <scope>NUCLEOTIDE SEQUENCE</scope>
</reference>
<accession>J9FAU6</accession>
<organism evidence="1">
    <name type="scientific">gut metagenome</name>
    <dbReference type="NCBI Taxonomy" id="749906"/>
    <lineage>
        <taxon>unclassified sequences</taxon>
        <taxon>metagenomes</taxon>
        <taxon>organismal metagenomes</taxon>
    </lineage>
</organism>
<feature type="non-terminal residue" evidence="1">
    <location>
        <position position="27"/>
    </location>
</feature>
<sequence>MYAVDLKRTPYWSDYQTNEQYFGLLTF</sequence>
<proteinExistence type="predicted"/>
<evidence type="ECO:0000313" key="1">
    <source>
        <dbReference type="EMBL" id="EJW91528.1"/>
    </source>
</evidence>
<dbReference type="EMBL" id="AMCI01008126">
    <property type="protein sequence ID" value="EJW91528.1"/>
    <property type="molecule type" value="Genomic_DNA"/>
</dbReference>
<protein>
    <submittedName>
        <fullName evidence="1">Uncharacterized protein</fullName>
    </submittedName>
</protein>
<comment type="caution">
    <text evidence="1">The sequence shown here is derived from an EMBL/GenBank/DDBJ whole genome shotgun (WGS) entry which is preliminary data.</text>
</comment>
<dbReference type="AlphaFoldDB" id="J9FAU6"/>
<name>J9FAU6_9ZZZZ</name>